<comment type="caution">
    <text evidence="10">The sequence shown here is derived from an EMBL/GenBank/DDBJ whole genome shotgun (WGS) entry which is preliminary data.</text>
</comment>
<dbReference type="FunFam" id="3.40.50.2300:FF:000066">
    <property type="entry name" value="RNA polymerase II subunit A C-terminal domain phosphatase SSU72"/>
    <property type="match status" value="1"/>
</dbReference>
<dbReference type="Proteomes" id="UP000827092">
    <property type="component" value="Unassembled WGS sequence"/>
</dbReference>
<evidence type="ECO:0000313" key="11">
    <source>
        <dbReference type="Proteomes" id="UP000827092"/>
    </source>
</evidence>
<accession>A0AAV6VD62</accession>
<dbReference type="Gene3D" id="3.40.50.2300">
    <property type="match status" value="2"/>
</dbReference>
<evidence type="ECO:0000256" key="6">
    <source>
        <dbReference type="ARBA" id="ARBA00023242"/>
    </source>
</evidence>
<keyword evidence="6 9" id="KW-0539">Nucleus</keyword>
<dbReference type="AlphaFoldDB" id="A0AAV6VD62"/>
<evidence type="ECO:0000256" key="7">
    <source>
        <dbReference type="ARBA" id="ARBA00047761"/>
    </source>
</evidence>
<reference evidence="10 11" key="1">
    <citation type="journal article" date="2022" name="Nat. Ecol. Evol.">
        <title>A masculinizing supergene underlies an exaggerated male reproductive morph in a spider.</title>
        <authorList>
            <person name="Hendrickx F."/>
            <person name="De Corte Z."/>
            <person name="Sonet G."/>
            <person name="Van Belleghem S.M."/>
            <person name="Kostlbacher S."/>
            <person name="Vangestel C."/>
        </authorList>
    </citation>
    <scope>NUCLEOTIDE SEQUENCE [LARGE SCALE GENOMIC DNA]</scope>
    <source>
        <strain evidence="10">W744_W776</strain>
    </source>
</reference>
<comment type="subcellular location">
    <subcellularLocation>
        <location evidence="1 9">Nucleus</location>
    </subcellularLocation>
</comment>
<comment type="catalytic activity">
    <reaction evidence="7 9">
        <text>O-phospho-L-seryl-[protein] + H2O = L-seryl-[protein] + phosphate</text>
        <dbReference type="Rhea" id="RHEA:20629"/>
        <dbReference type="Rhea" id="RHEA-COMP:9863"/>
        <dbReference type="Rhea" id="RHEA-COMP:11604"/>
        <dbReference type="ChEBI" id="CHEBI:15377"/>
        <dbReference type="ChEBI" id="CHEBI:29999"/>
        <dbReference type="ChEBI" id="CHEBI:43474"/>
        <dbReference type="ChEBI" id="CHEBI:83421"/>
        <dbReference type="EC" id="3.1.3.16"/>
    </reaction>
</comment>
<comment type="similarity">
    <text evidence="2 9">Belongs to the SSU72 phosphatase family.</text>
</comment>
<dbReference type="InterPro" id="IPR006811">
    <property type="entry name" value="RNA_pol_II_suA"/>
</dbReference>
<evidence type="ECO:0000256" key="1">
    <source>
        <dbReference type="ARBA" id="ARBA00004123"/>
    </source>
</evidence>
<evidence type="ECO:0000256" key="9">
    <source>
        <dbReference type="RuleBase" id="RU369031"/>
    </source>
</evidence>
<comment type="function">
    <text evidence="9">Protein phosphatase that catalyzes the dephosphorylation of the C-terminal domain of RNA polymerase II. Plays a role in RNA processing and termination.</text>
</comment>
<dbReference type="EMBL" id="JAFNEN010000102">
    <property type="protein sequence ID" value="KAG8194467.1"/>
    <property type="molecule type" value="Genomic_DNA"/>
</dbReference>
<dbReference type="PANTHER" id="PTHR20383">
    <property type="entry name" value="RNA POLYMERASE II SUBUNIT A C-TERMINAL DOMAIN PHOSPHATASE"/>
    <property type="match status" value="1"/>
</dbReference>
<keyword evidence="3 9" id="KW-0507">mRNA processing</keyword>
<evidence type="ECO:0000256" key="4">
    <source>
        <dbReference type="ARBA" id="ARBA00022801"/>
    </source>
</evidence>
<protein>
    <recommendedName>
        <fullName evidence="9">RNA polymerase II subunit A C-terminal domain phosphatase SSU72</fullName>
        <shortName evidence="9">CTD phosphatase SSU72</shortName>
        <ecNumber evidence="9">3.1.3.16</ecNumber>
    </recommendedName>
</protein>
<dbReference type="GO" id="GO:0005634">
    <property type="term" value="C:nucleus"/>
    <property type="evidence" value="ECO:0007669"/>
    <property type="project" value="UniProtKB-SubCell"/>
</dbReference>
<evidence type="ECO:0000256" key="2">
    <source>
        <dbReference type="ARBA" id="ARBA00008978"/>
    </source>
</evidence>
<evidence type="ECO:0000313" key="10">
    <source>
        <dbReference type="EMBL" id="KAG8194467.1"/>
    </source>
</evidence>
<keyword evidence="4 9" id="KW-0378">Hydrolase</keyword>
<comment type="catalytic activity">
    <reaction evidence="8 9">
        <text>O-phospho-L-threonyl-[protein] + H2O = L-threonyl-[protein] + phosphate</text>
        <dbReference type="Rhea" id="RHEA:47004"/>
        <dbReference type="Rhea" id="RHEA-COMP:11060"/>
        <dbReference type="Rhea" id="RHEA-COMP:11605"/>
        <dbReference type="ChEBI" id="CHEBI:15377"/>
        <dbReference type="ChEBI" id="CHEBI:30013"/>
        <dbReference type="ChEBI" id="CHEBI:43474"/>
        <dbReference type="ChEBI" id="CHEBI:61977"/>
        <dbReference type="EC" id="3.1.3.16"/>
    </reaction>
</comment>
<dbReference type="EC" id="3.1.3.16" evidence="9"/>
<gene>
    <name evidence="10" type="ORF">JTE90_013225</name>
</gene>
<evidence type="ECO:0000256" key="5">
    <source>
        <dbReference type="ARBA" id="ARBA00022912"/>
    </source>
</evidence>
<dbReference type="FunFam" id="3.40.50.2300:FF:000039">
    <property type="entry name" value="RNA polymerase II subunit A C-terminal domain phosphatase"/>
    <property type="match status" value="1"/>
</dbReference>
<dbReference type="Pfam" id="PF04722">
    <property type="entry name" value="Ssu72"/>
    <property type="match status" value="1"/>
</dbReference>
<dbReference type="GO" id="GO:0008420">
    <property type="term" value="F:RNA polymerase II CTD heptapeptide repeat phosphatase activity"/>
    <property type="evidence" value="ECO:0007669"/>
    <property type="project" value="UniProtKB-ARBA"/>
</dbReference>
<evidence type="ECO:0000256" key="8">
    <source>
        <dbReference type="ARBA" id="ARBA00048336"/>
    </source>
</evidence>
<name>A0AAV6VD62_9ARAC</name>
<sequence>MNELRVAVVCSSNQNRSMEAHAFLSKKGFKVRSFGSGNQVKLPGPAPDKPNVYDFNISYEQMYQDLLTKDKSLYTQNGLLHMLDRNRRIKSHPERFQDCYEIFDVIFTAEERVYDQVLEELTSRSPKDINTVHIINIDVQDNHEEATIGAFLICEMATMMAESDDLDNDIDELLQEFEFKAQRPILHSFLFHQ</sequence>
<keyword evidence="11" id="KW-1185">Reference proteome</keyword>
<proteinExistence type="inferred from homology"/>
<keyword evidence="5 9" id="KW-0904">Protein phosphatase</keyword>
<dbReference type="GO" id="GO:0031124">
    <property type="term" value="P:mRNA 3'-end processing"/>
    <property type="evidence" value="ECO:0007669"/>
    <property type="project" value="UniProtKB-ARBA"/>
</dbReference>
<evidence type="ECO:0000256" key="3">
    <source>
        <dbReference type="ARBA" id="ARBA00022664"/>
    </source>
</evidence>
<organism evidence="10 11">
    <name type="scientific">Oedothorax gibbosus</name>
    <dbReference type="NCBI Taxonomy" id="931172"/>
    <lineage>
        <taxon>Eukaryota</taxon>
        <taxon>Metazoa</taxon>
        <taxon>Ecdysozoa</taxon>
        <taxon>Arthropoda</taxon>
        <taxon>Chelicerata</taxon>
        <taxon>Arachnida</taxon>
        <taxon>Araneae</taxon>
        <taxon>Araneomorphae</taxon>
        <taxon>Entelegynae</taxon>
        <taxon>Araneoidea</taxon>
        <taxon>Linyphiidae</taxon>
        <taxon>Erigoninae</taxon>
        <taxon>Oedothorax</taxon>
    </lineage>
</organism>